<evidence type="ECO:0000313" key="1">
    <source>
        <dbReference type="EMBL" id="KAJ8622737.1"/>
    </source>
</evidence>
<reference evidence="1 2" key="1">
    <citation type="journal article" date="2022" name="Hortic Res">
        <title>A haplotype resolved chromosomal level avocado genome allows analysis of novel avocado genes.</title>
        <authorList>
            <person name="Nath O."/>
            <person name="Fletcher S.J."/>
            <person name="Hayward A."/>
            <person name="Shaw L.M."/>
            <person name="Masouleh A.K."/>
            <person name="Furtado A."/>
            <person name="Henry R.J."/>
            <person name="Mitter N."/>
        </authorList>
    </citation>
    <scope>NUCLEOTIDE SEQUENCE [LARGE SCALE GENOMIC DNA]</scope>
    <source>
        <strain evidence="2">cv. Hass</strain>
    </source>
</reference>
<proteinExistence type="predicted"/>
<sequence>MASKLTLFFTLAWALLPLILFLFPLLIESRSTPTSHLSDKVPHYHHRQPFEFIKKLEGSQKGETIKGIHQLKQYLEKFGYLPLHSNTTTTEGTNDDSFDDLLETAIKSYQHNFHLNISGQLDAATAKQMMIPRCGVADIVNEKRGNWRHLSSTLLHSISHYSLFQYSKRWPPSKTHLTYGFLNGVQVMDMKNLSSIISGAFAKWQAVTNFTLKETQNVESANIKIGFFSRSHGDGSPFDGRKGVLAHAYEPTVGVVHFDTDERWAINPSFNEFFDVKTVAMHEIGHLLGLDHSNDPNARMYPTVHGGRRKVELGADDIQGIRTLYGL</sequence>
<gene>
    <name evidence="1" type="ORF">MRB53_031266</name>
</gene>
<dbReference type="EMBL" id="CM056818">
    <property type="protein sequence ID" value="KAJ8622737.1"/>
    <property type="molecule type" value="Genomic_DNA"/>
</dbReference>
<keyword evidence="2" id="KW-1185">Reference proteome</keyword>
<evidence type="ECO:0000313" key="2">
    <source>
        <dbReference type="Proteomes" id="UP001234297"/>
    </source>
</evidence>
<accession>A0ACC2KNM8</accession>
<dbReference type="Proteomes" id="UP001234297">
    <property type="component" value="Chromosome 10"/>
</dbReference>
<protein>
    <submittedName>
        <fullName evidence="1">Uncharacterized protein</fullName>
    </submittedName>
</protein>
<comment type="caution">
    <text evidence="1">The sequence shown here is derived from an EMBL/GenBank/DDBJ whole genome shotgun (WGS) entry which is preliminary data.</text>
</comment>
<name>A0ACC2KNM8_PERAE</name>
<organism evidence="1 2">
    <name type="scientific">Persea americana</name>
    <name type="common">Avocado</name>
    <dbReference type="NCBI Taxonomy" id="3435"/>
    <lineage>
        <taxon>Eukaryota</taxon>
        <taxon>Viridiplantae</taxon>
        <taxon>Streptophyta</taxon>
        <taxon>Embryophyta</taxon>
        <taxon>Tracheophyta</taxon>
        <taxon>Spermatophyta</taxon>
        <taxon>Magnoliopsida</taxon>
        <taxon>Magnoliidae</taxon>
        <taxon>Laurales</taxon>
        <taxon>Lauraceae</taxon>
        <taxon>Persea</taxon>
    </lineage>
</organism>